<dbReference type="AlphaFoldDB" id="A0A1Y6BBL8"/>
<dbReference type="InterPro" id="IPR003540">
    <property type="entry name" value="ADP-ribosyltransferase"/>
</dbReference>
<dbReference type="PROSITE" id="PS51996">
    <property type="entry name" value="TR_MART"/>
    <property type="match status" value="1"/>
</dbReference>
<accession>A0A1Y6BBL8</accession>
<reference evidence="4" key="1">
    <citation type="submission" date="2017-04" db="EMBL/GenBank/DDBJ databases">
        <authorList>
            <person name="Varghese N."/>
            <person name="Submissions S."/>
        </authorList>
    </citation>
    <scope>NUCLEOTIDE SEQUENCE [LARGE SCALE GENOMIC DNA]</scope>
    <source>
        <strain evidence="4">RKEM611</strain>
    </source>
</reference>
<dbReference type="Pfam" id="PF03496">
    <property type="entry name" value="ADPrib_exo_Tox"/>
    <property type="match status" value="1"/>
</dbReference>
<evidence type="ECO:0000313" key="4">
    <source>
        <dbReference type="Proteomes" id="UP000192907"/>
    </source>
</evidence>
<feature type="domain" description="ADP ribosyltransferase" evidence="2">
    <location>
        <begin position="80"/>
        <end position="254"/>
    </location>
</feature>
<keyword evidence="1" id="KW-0732">Signal</keyword>
<gene>
    <name evidence="3" type="ORF">SAMN06296036_103289</name>
</gene>
<evidence type="ECO:0000313" key="3">
    <source>
        <dbReference type="EMBL" id="SMF02772.1"/>
    </source>
</evidence>
<evidence type="ECO:0000259" key="2">
    <source>
        <dbReference type="Pfam" id="PF03496"/>
    </source>
</evidence>
<keyword evidence="3" id="KW-0808">Transferase</keyword>
<dbReference type="STRING" id="1513793.SAMN06296036_103289"/>
<feature type="signal peptide" evidence="1">
    <location>
        <begin position="1"/>
        <end position="20"/>
    </location>
</feature>
<proteinExistence type="predicted"/>
<name>A0A1Y6BBL8_9BACT</name>
<dbReference type="RefSeq" id="WP_132315845.1">
    <property type="nucleotide sequence ID" value="NZ_FWZT01000003.1"/>
</dbReference>
<dbReference type="Proteomes" id="UP000192907">
    <property type="component" value="Unassembled WGS sequence"/>
</dbReference>
<dbReference type="Gene3D" id="1.10.490.40">
    <property type="entry name" value="Diphtheria toxin, translocation domain"/>
    <property type="match status" value="1"/>
</dbReference>
<evidence type="ECO:0000256" key="1">
    <source>
        <dbReference type="SAM" id="SignalP"/>
    </source>
</evidence>
<dbReference type="GO" id="GO:0016740">
    <property type="term" value="F:transferase activity"/>
    <property type="evidence" value="ECO:0007669"/>
    <property type="project" value="UniProtKB-KW"/>
</dbReference>
<sequence>MRLLFIVTISLFAWAESSIAQQPSTMIDGFKVFHQPGTTISNDDISHLQFLRDTSAAEANEIYLKNEVLPYDFDGAKLRANRLSNSERTAIKTYTKDSRDINTLLRTNEIPDGSLASRKALKKSIGSIKKGAKKLPLREGRVFRAVKDNGMIQGLRRGLGIQEGEGLSIGIGSIIGDNAFQSSTSSLSFHRSAQFFNQPDDIISYELVSKSGRELPFAPNILTETFQPQFEVLFPNGSQFQIESVVFTQDGRRTIAHIKATELETIDRETQFFNMHEGKVATKNFDFDPIASSTGCFGRRVRRSLSSICNTEESDPWNSRVESELTETEAEISIITRQIEEFGSEAEIESSILLRSKSLWKKSLGKASKIARRAATRVGEQITEGIPGLEELAVALWVMDMIDTFGSEESNGLDKAASVLGIVPVVGELMFGIDQAYHQQQAYNRLSEFEHGKHYIYDLNDATIKALDLEKSQYRAYLNNYKKHLKSVIFEELKRNLILKYSNDYEKYAQRLHSTLDASQRLIRKQRHYIIDDESYAELSDQYYRVLLKVQSQLTARKLKLLKDAEEEFLRLSKNFIQSHGNMIAGKLYEHVENIAITEWQTQELRRIQDAPGCFKQSVERRTINYSCYSCNFWCTIAMGFVAADLGETKYHTVHFDPSKDEILNSIAPSLSPAELTHDSKFEPLTHPDQWQVMNLKTTLAESIKELIKNNHQTSADLSFTNPLAVPLTKENPELAKFVIEQSEIDSSLPQLTEKASHYLKRQAEQLQEGHSEKFGIFNPWLQYWHKEGRISYSLNSEIVPGIFVVPYDCSERKLFCMDLIGAHTFEDLTQ</sequence>
<keyword evidence="4" id="KW-1185">Reference proteome</keyword>
<dbReference type="SUPFAM" id="SSF56399">
    <property type="entry name" value="ADP-ribosylation"/>
    <property type="match status" value="1"/>
</dbReference>
<dbReference type="Gene3D" id="3.90.176.10">
    <property type="entry name" value="Toxin ADP-ribosyltransferase, Chain A, domain 1"/>
    <property type="match status" value="1"/>
</dbReference>
<feature type="chain" id="PRO_5012622042" evidence="1">
    <location>
        <begin position="21"/>
        <end position="831"/>
    </location>
</feature>
<dbReference type="GO" id="GO:0005576">
    <property type="term" value="C:extracellular region"/>
    <property type="evidence" value="ECO:0007669"/>
    <property type="project" value="InterPro"/>
</dbReference>
<protein>
    <submittedName>
        <fullName evidence="3">ADP-ribosyltransferase exoenzyme</fullName>
    </submittedName>
</protein>
<organism evidence="3 4">
    <name type="scientific">Pseudobacteriovorax antillogorgiicola</name>
    <dbReference type="NCBI Taxonomy" id="1513793"/>
    <lineage>
        <taxon>Bacteria</taxon>
        <taxon>Pseudomonadati</taxon>
        <taxon>Bdellovibrionota</taxon>
        <taxon>Oligoflexia</taxon>
        <taxon>Oligoflexales</taxon>
        <taxon>Pseudobacteriovoracaceae</taxon>
        <taxon>Pseudobacteriovorax</taxon>
    </lineage>
</organism>
<dbReference type="EMBL" id="FWZT01000003">
    <property type="protein sequence ID" value="SMF02772.1"/>
    <property type="molecule type" value="Genomic_DNA"/>
</dbReference>